<feature type="transmembrane region" description="Helical" evidence="6">
    <location>
        <begin position="256"/>
        <end position="273"/>
    </location>
</feature>
<dbReference type="GO" id="GO:0003677">
    <property type="term" value="F:DNA binding"/>
    <property type="evidence" value="ECO:0007669"/>
    <property type="project" value="InterPro"/>
</dbReference>
<gene>
    <name evidence="8" type="ORF">V5E97_22610</name>
</gene>
<dbReference type="PANTHER" id="PTHR22683">
    <property type="entry name" value="SPORULATION PROTEIN RELATED"/>
    <property type="match status" value="1"/>
</dbReference>
<feature type="compositionally biased region" description="Basic and acidic residues" evidence="5">
    <location>
        <begin position="70"/>
        <end position="85"/>
    </location>
</feature>
<accession>A0AAU7C8P5</accession>
<dbReference type="InterPro" id="IPR002543">
    <property type="entry name" value="FtsK_dom"/>
</dbReference>
<keyword evidence="6" id="KW-0472">Membrane</keyword>
<dbReference type="SUPFAM" id="SSF52540">
    <property type="entry name" value="P-loop containing nucleoside triphosphate hydrolases"/>
    <property type="match status" value="1"/>
</dbReference>
<keyword evidence="2 3" id="KW-0067">ATP-binding</keyword>
<evidence type="ECO:0000256" key="3">
    <source>
        <dbReference type="PROSITE-ProRule" id="PRU00289"/>
    </source>
</evidence>
<feature type="region of interest" description="Disordered" evidence="5">
    <location>
        <begin position="52"/>
        <end position="85"/>
    </location>
</feature>
<name>A0AAU7C8P5_9BACT</name>
<keyword evidence="4" id="KW-0175">Coiled coil</keyword>
<reference evidence="8" key="1">
    <citation type="submission" date="2024-05" db="EMBL/GenBank/DDBJ databases">
        <title>Planctomycetes of the genus Singulisphaera possess chitinolytic capabilities.</title>
        <authorList>
            <person name="Ivanova A."/>
        </authorList>
    </citation>
    <scope>NUCLEOTIDE SEQUENCE</scope>
    <source>
        <strain evidence="8">Ch08T</strain>
    </source>
</reference>
<dbReference type="SMART" id="SM00382">
    <property type="entry name" value="AAA"/>
    <property type="match status" value="1"/>
</dbReference>
<evidence type="ECO:0000313" key="8">
    <source>
        <dbReference type="EMBL" id="XBH01141.1"/>
    </source>
</evidence>
<evidence type="ECO:0000256" key="2">
    <source>
        <dbReference type="ARBA" id="ARBA00022840"/>
    </source>
</evidence>
<feature type="coiled-coil region" evidence="4">
    <location>
        <begin position="388"/>
        <end position="415"/>
    </location>
</feature>
<protein>
    <submittedName>
        <fullName evidence="8">FtsK/SpoIIIE domain-containing protein</fullName>
    </submittedName>
</protein>
<dbReference type="InterPro" id="IPR050206">
    <property type="entry name" value="FtsK/SpoIIIE/SftA"/>
</dbReference>
<dbReference type="RefSeq" id="WP_406693831.1">
    <property type="nucleotide sequence ID" value="NZ_CP155447.1"/>
</dbReference>
<dbReference type="PANTHER" id="PTHR22683:SF41">
    <property type="entry name" value="DNA TRANSLOCASE FTSK"/>
    <property type="match status" value="1"/>
</dbReference>
<dbReference type="PROSITE" id="PS50901">
    <property type="entry name" value="FTSK"/>
    <property type="match status" value="1"/>
</dbReference>
<dbReference type="GO" id="GO:0005524">
    <property type="term" value="F:ATP binding"/>
    <property type="evidence" value="ECO:0007669"/>
    <property type="project" value="UniProtKB-UniRule"/>
</dbReference>
<feature type="region of interest" description="Disordered" evidence="5">
    <location>
        <begin position="1"/>
        <end position="20"/>
    </location>
</feature>
<dbReference type="CDD" id="cd01127">
    <property type="entry name" value="TrwB_TraG_TraD_VirD4"/>
    <property type="match status" value="1"/>
</dbReference>
<evidence type="ECO:0000256" key="6">
    <source>
        <dbReference type="SAM" id="Phobius"/>
    </source>
</evidence>
<dbReference type="Pfam" id="PF01580">
    <property type="entry name" value="FtsK_SpoIIIE"/>
    <property type="match status" value="2"/>
</dbReference>
<dbReference type="InterPro" id="IPR027417">
    <property type="entry name" value="P-loop_NTPase"/>
</dbReference>
<keyword evidence="6" id="KW-1133">Transmembrane helix</keyword>
<proteinExistence type="predicted"/>
<dbReference type="EMBL" id="CP155447">
    <property type="protein sequence ID" value="XBH01141.1"/>
    <property type="molecule type" value="Genomic_DNA"/>
</dbReference>
<evidence type="ECO:0000259" key="7">
    <source>
        <dbReference type="PROSITE" id="PS50901"/>
    </source>
</evidence>
<feature type="binding site" evidence="3">
    <location>
        <begin position="781"/>
        <end position="788"/>
    </location>
    <ligand>
        <name>ATP</name>
        <dbReference type="ChEBI" id="CHEBI:30616"/>
    </ligand>
</feature>
<dbReference type="Gene3D" id="3.40.50.300">
    <property type="entry name" value="P-loop containing nucleotide triphosphate hydrolases"/>
    <property type="match status" value="3"/>
</dbReference>
<evidence type="ECO:0000256" key="1">
    <source>
        <dbReference type="ARBA" id="ARBA00022741"/>
    </source>
</evidence>
<keyword evidence="1 3" id="KW-0547">Nucleotide-binding</keyword>
<organism evidence="8">
    <name type="scientific">Singulisphaera sp. Ch08</name>
    <dbReference type="NCBI Taxonomy" id="3120278"/>
    <lineage>
        <taxon>Bacteria</taxon>
        <taxon>Pseudomonadati</taxon>
        <taxon>Planctomycetota</taxon>
        <taxon>Planctomycetia</taxon>
        <taxon>Isosphaerales</taxon>
        <taxon>Isosphaeraceae</taxon>
        <taxon>Singulisphaera</taxon>
    </lineage>
</organism>
<keyword evidence="6" id="KW-0812">Transmembrane</keyword>
<sequence length="1327" mass="148128">MSSTPRIIGPVPAQTAAPRSEPAIIERERWCLQELLRLISERAAAEVAVTTRRDSTHAAADQGYQASKVDQTDRYTTRTVEDRKADEERRRTIAGAAITGESEAKSEFAKSSRKIAADYEGSRERAKQVAQRGKAEAAAAYELAEREALAKYTESIRPIDKAMKLVESMRERLAVVFEAYRKFGLADPPTTSSRQRFDFEDPTGPLFDRLARAEPDLALLEALYLPRMLKGNRYLWFVFVLFLILIVPAVKLSDPAVGVGVAVVGSAVLGYLLRGRIHAVAWQQVSHLYYPVFQSLVDTEAMANHFRSLAAERLKSDRAQNTLRRDNSLQQVKLNEAKSIAECERTRDERLRRINEVFAQRMVEIQSTQQTDMRAAIAAYELRQTASRTAYESGIQKLDERVADLKDKIKVQYENSWNELAKRWRSGIEQVVSTLENVRREVDGYGPPWDDPAWNDQPVPRVVPPVLRFGEVRIELDWIPNGIPDDPRLMDGIPRVFTIPALLPFPNQTNLLIEAPGEGRGKATEVLQAAMLRLLTSLPPGQVRFTIVDPIGIGRNFGAFMHLADFDEALVTNHVWTEPRQIEERLADLSAHMEKVAQKYLRNEYATIEEYNAVAEEVAEPYRVLVVTDFPAGFDEKTAARLASIAAAGVPCGVLTLVVVDRDRPLPTGFSLDDLRRSAVVLTWEEGRLVWDDPEFSRYPLVLDPPGPAEFATRLIVKTGAAARDARRVEVPFEFISPAADLWWTKDSRAGIDIPLGKAGATKRQHLTLGQGTSQHVLLAGRTGSGKSTLLHALIANLALNYSPDEIDLYLIDFKKGVEFKVYATQELPHASVVAIESEREFGISVLQRLDVAMRERADLFRDAGVQDLNGYRNAPGTPPLPRILLIVDEFQEFFVEEDKLAQEAALLLDRLVRQGRAFGVHVLLGSQSLGGAYALARTTLGQMAVRIALQCSDSDAALILSEQNQAAHFLSRPGEAVYNDANGLVEGNHFFQVVWLSDERREAYLKQIRELASERKPVLARSPLVFEGDAQADLARNPLLKARLAPATWPSTPRSAHAWLGDPVAIKDPTSALFRRQGGNHLLIVGQNDEAALGIMSAALVSLAAQYPPPDSDKSRSGARFFVLDGTPEDHVEAGLLTRVSGVIPQPVLAGGWRDAARIVAEVAKEVERRQQPDAPDGPELFLLVHDLPRFRDLRKRENDYGFSRRDEEASPSDHFATIVREGPSLGVHVLTWCDNLNNLNRYFDHQLLREFELRVLFQMSPNDSGHLLDAPHASRLGPHRAFFSSEEQNRLEKFRPYGLPDEAWLAQVRTQLHQRTEVNGTDSVG</sequence>
<feature type="transmembrane region" description="Helical" evidence="6">
    <location>
        <begin position="234"/>
        <end position="250"/>
    </location>
</feature>
<evidence type="ECO:0000256" key="4">
    <source>
        <dbReference type="SAM" id="Coils"/>
    </source>
</evidence>
<feature type="domain" description="FtsK" evidence="7">
    <location>
        <begin position="764"/>
        <end position="959"/>
    </location>
</feature>
<dbReference type="InterPro" id="IPR003593">
    <property type="entry name" value="AAA+_ATPase"/>
</dbReference>
<evidence type="ECO:0000256" key="5">
    <source>
        <dbReference type="SAM" id="MobiDB-lite"/>
    </source>
</evidence>